<dbReference type="AlphaFoldDB" id="A0A194W9W5"/>
<feature type="transmembrane region" description="Helical" evidence="8">
    <location>
        <begin position="176"/>
        <end position="203"/>
    </location>
</feature>
<evidence type="ECO:0000256" key="3">
    <source>
        <dbReference type="ARBA" id="ARBA00022502"/>
    </source>
</evidence>
<dbReference type="Pfam" id="PF06699">
    <property type="entry name" value="PIG-F"/>
    <property type="match status" value="1"/>
</dbReference>
<comment type="subcellular location">
    <subcellularLocation>
        <location evidence="1">Endoplasmic reticulum membrane</location>
        <topology evidence="1">Multi-pass membrane protein</topology>
    </subcellularLocation>
</comment>
<evidence type="ECO:0000313" key="10">
    <source>
        <dbReference type="Proteomes" id="UP000078559"/>
    </source>
</evidence>
<dbReference type="UniPathway" id="UPA00196"/>
<dbReference type="GO" id="GO:0006506">
    <property type="term" value="P:GPI anchor biosynthetic process"/>
    <property type="evidence" value="ECO:0007669"/>
    <property type="project" value="UniProtKB-UniPathway"/>
</dbReference>
<evidence type="ECO:0000313" key="9">
    <source>
        <dbReference type="EMBL" id="KUI72858.1"/>
    </source>
</evidence>
<feature type="transmembrane region" description="Helical" evidence="8">
    <location>
        <begin position="283"/>
        <end position="304"/>
    </location>
</feature>
<keyword evidence="5" id="KW-0256">Endoplasmic reticulum</keyword>
<comment type="pathway">
    <text evidence="2">Glycolipid biosynthesis; glycosylphosphatidylinositol-anchor biosynthesis.</text>
</comment>
<dbReference type="Proteomes" id="UP000078559">
    <property type="component" value="Chromosome 9"/>
</dbReference>
<keyword evidence="10" id="KW-1185">Reference proteome</keyword>
<reference evidence="9" key="1">
    <citation type="submission" date="2014-12" db="EMBL/GenBank/DDBJ databases">
        <title>Genome Sequence of Valsa Canker Pathogens Uncovers a Specific Adaption of Colonization on Woody Bark.</title>
        <authorList>
            <person name="Yin Z."/>
            <person name="Liu H."/>
            <person name="Gao X."/>
            <person name="Li Z."/>
            <person name="Song N."/>
            <person name="Ke X."/>
            <person name="Dai Q."/>
            <person name="Wu Y."/>
            <person name="Sun Y."/>
            <person name="Xu J.-R."/>
            <person name="Kang Z.K."/>
            <person name="Wang L."/>
            <person name="Huang L."/>
        </authorList>
    </citation>
    <scope>NUCLEOTIDE SEQUENCE [LARGE SCALE GENOMIC DNA]</scope>
    <source>
        <strain evidence="9">03-8</strain>
    </source>
</reference>
<dbReference type="GO" id="GO:0005789">
    <property type="term" value="C:endoplasmic reticulum membrane"/>
    <property type="evidence" value="ECO:0007669"/>
    <property type="project" value="UniProtKB-SubCell"/>
</dbReference>
<proteinExistence type="predicted"/>
<evidence type="ECO:0000256" key="4">
    <source>
        <dbReference type="ARBA" id="ARBA00022692"/>
    </source>
</evidence>
<keyword evidence="3" id="KW-0337">GPI-anchor biosynthesis</keyword>
<feature type="transmembrane region" description="Helical" evidence="8">
    <location>
        <begin position="104"/>
        <end position="122"/>
    </location>
</feature>
<protein>
    <submittedName>
        <fullName evidence="9">Glycosylphosphatidylinositol anchor biosynthesis protein 11</fullName>
    </submittedName>
</protein>
<keyword evidence="7 8" id="KW-0472">Membrane</keyword>
<evidence type="ECO:0000256" key="8">
    <source>
        <dbReference type="SAM" id="Phobius"/>
    </source>
</evidence>
<evidence type="ECO:0000256" key="7">
    <source>
        <dbReference type="ARBA" id="ARBA00023136"/>
    </source>
</evidence>
<keyword evidence="4 8" id="KW-0812">Transmembrane</keyword>
<organism evidence="9 10">
    <name type="scientific">Cytospora mali</name>
    <name type="common">Apple Valsa canker fungus</name>
    <name type="synonym">Valsa mali</name>
    <dbReference type="NCBI Taxonomy" id="578113"/>
    <lineage>
        <taxon>Eukaryota</taxon>
        <taxon>Fungi</taxon>
        <taxon>Dikarya</taxon>
        <taxon>Ascomycota</taxon>
        <taxon>Pezizomycotina</taxon>
        <taxon>Sordariomycetes</taxon>
        <taxon>Sordariomycetidae</taxon>
        <taxon>Diaporthales</taxon>
        <taxon>Cytosporaceae</taxon>
        <taxon>Cytospora</taxon>
    </lineage>
</organism>
<evidence type="ECO:0000256" key="5">
    <source>
        <dbReference type="ARBA" id="ARBA00022824"/>
    </source>
</evidence>
<feature type="transmembrane region" description="Helical" evidence="8">
    <location>
        <begin position="209"/>
        <end position="230"/>
    </location>
</feature>
<evidence type="ECO:0000256" key="1">
    <source>
        <dbReference type="ARBA" id="ARBA00004477"/>
    </source>
</evidence>
<evidence type="ECO:0000256" key="2">
    <source>
        <dbReference type="ARBA" id="ARBA00004687"/>
    </source>
</evidence>
<feature type="transmembrane region" description="Helical" evidence="8">
    <location>
        <begin position="134"/>
        <end position="155"/>
    </location>
</feature>
<name>A0A194W9W5_CYTMA</name>
<feature type="transmembrane region" description="Helical" evidence="8">
    <location>
        <begin position="251"/>
        <end position="271"/>
    </location>
</feature>
<gene>
    <name evidence="9" type="ORF">VM1G_08620</name>
</gene>
<keyword evidence="6 8" id="KW-1133">Transmembrane helix</keyword>
<dbReference type="InterPro" id="IPR009580">
    <property type="entry name" value="GPI_biosynthesis_protein_Pig-F"/>
</dbReference>
<dbReference type="OrthoDB" id="17366at2759"/>
<sequence>MYVLLCTIRRIIHMGTVDTLPLISQASYQPWNLTTLQPYNQQPEQYTMPLVDPVTMSSTMSSTMTSTMTSTSKAQSPVGKPNEPTLLHPVYLNSTAASKAARHVFPIALAGLFLAAFNHLVVDPVSVMWTSLPVVTTFQLLYAFFCLPVAGSGSGKNRKPRPGEKKKGGDGAGPNFVIASLLSLLLSLNMTPILHLTMILFGAPLLTHLSHTFLCAAHLSILTCFPLVYVHGLEPGAWASVAGFRAPFDETFGGLLGGLLGAWLGAVPIPLDWDREWQKWPVTILTGIYAGYVLGRVLGGSLLFGKRF</sequence>
<dbReference type="EMBL" id="CM003106">
    <property type="protein sequence ID" value="KUI72858.1"/>
    <property type="molecule type" value="Genomic_DNA"/>
</dbReference>
<accession>A0A194W9W5</accession>
<evidence type="ECO:0000256" key="6">
    <source>
        <dbReference type="ARBA" id="ARBA00022989"/>
    </source>
</evidence>